<keyword evidence="3" id="KW-1185">Reference proteome</keyword>
<organism evidence="2 3">
    <name type="scientific">Actinacidiphila glaucinigra</name>
    <dbReference type="NCBI Taxonomy" id="235986"/>
    <lineage>
        <taxon>Bacteria</taxon>
        <taxon>Bacillati</taxon>
        <taxon>Actinomycetota</taxon>
        <taxon>Actinomycetes</taxon>
        <taxon>Kitasatosporales</taxon>
        <taxon>Streptomycetaceae</taxon>
        <taxon>Actinacidiphila</taxon>
    </lineage>
</organism>
<dbReference type="InterPro" id="IPR011051">
    <property type="entry name" value="RmlC_Cupin_sf"/>
</dbReference>
<evidence type="ECO:0000313" key="3">
    <source>
        <dbReference type="Proteomes" id="UP000198280"/>
    </source>
</evidence>
<gene>
    <name evidence="2" type="ORF">SAMN05216252_14716</name>
</gene>
<dbReference type="RefSeq" id="WP_089229171.1">
    <property type="nucleotide sequence ID" value="NZ_FZOF01000047.1"/>
</dbReference>
<dbReference type="AlphaFoldDB" id="A0A239NSY8"/>
<proteinExistence type="predicted"/>
<dbReference type="InterPro" id="IPR013096">
    <property type="entry name" value="Cupin_2"/>
</dbReference>
<dbReference type="CDD" id="cd20299">
    <property type="entry name" value="cupin_YP766765-like"/>
    <property type="match status" value="1"/>
</dbReference>
<dbReference type="SUPFAM" id="SSF51182">
    <property type="entry name" value="RmlC-like cupins"/>
    <property type="match status" value="1"/>
</dbReference>
<reference evidence="2 3" key="1">
    <citation type="submission" date="2017-06" db="EMBL/GenBank/DDBJ databases">
        <authorList>
            <person name="Kim H.J."/>
            <person name="Triplett B.A."/>
        </authorList>
    </citation>
    <scope>NUCLEOTIDE SEQUENCE [LARGE SCALE GENOMIC DNA]</scope>
    <source>
        <strain evidence="2 3">CGMCC 4.1858</strain>
    </source>
</reference>
<evidence type="ECO:0000313" key="2">
    <source>
        <dbReference type="EMBL" id="SNT57977.1"/>
    </source>
</evidence>
<evidence type="ECO:0000259" key="1">
    <source>
        <dbReference type="Pfam" id="PF07883"/>
    </source>
</evidence>
<dbReference type="OrthoDB" id="5145129at2"/>
<accession>A0A239NSY8</accession>
<dbReference type="Pfam" id="PF07883">
    <property type="entry name" value="Cupin_2"/>
    <property type="match status" value="1"/>
</dbReference>
<name>A0A239NSY8_9ACTN</name>
<dbReference type="Proteomes" id="UP000198280">
    <property type="component" value="Unassembled WGS sequence"/>
</dbReference>
<dbReference type="InterPro" id="IPR014710">
    <property type="entry name" value="RmlC-like_jellyroll"/>
</dbReference>
<feature type="domain" description="Cupin type-2" evidence="1">
    <location>
        <begin position="38"/>
        <end position="100"/>
    </location>
</feature>
<protein>
    <submittedName>
        <fullName evidence="2">Cupin domain-containing protein</fullName>
    </submittedName>
</protein>
<sequence>MPVVRSSDAVVHDLHGVRFVSYACTATGSTELCAWRGEVPAGTAGPAHTISREEVFLVLSGGPRLTIDGEAYDLSPGDVATAPAGSRLALENPGDGPASVWVTTGVGLEAVLADGSRISPPWAR</sequence>
<dbReference type="Gene3D" id="2.60.120.10">
    <property type="entry name" value="Jelly Rolls"/>
    <property type="match status" value="1"/>
</dbReference>
<dbReference type="EMBL" id="FZOF01000047">
    <property type="protein sequence ID" value="SNT57977.1"/>
    <property type="molecule type" value="Genomic_DNA"/>
</dbReference>